<keyword evidence="1" id="KW-0175">Coiled coil</keyword>
<feature type="region of interest" description="Disordered" evidence="2">
    <location>
        <begin position="172"/>
        <end position="304"/>
    </location>
</feature>
<evidence type="ECO:0000313" key="4">
    <source>
        <dbReference type="Proteomes" id="UP000053593"/>
    </source>
</evidence>
<name>A0A0D0BB96_9AGAR</name>
<feature type="coiled-coil region" evidence="1">
    <location>
        <begin position="356"/>
        <end position="514"/>
    </location>
</feature>
<proteinExistence type="predicted"/>
<dbReference type="AlphaFoldDB" id="A0A0D0BB96"/>
<evidence type="ECO:0000256" key="2">
    <source>
        <dbReference type="SAM" id="MobiDB-lite"/>
    </source>
</evidence>
<feature type="compositionally biased region" description="Polar residues" evidence="2">
    <location>
        <begin position="275"/>
        <end position="287"/>
    </location>
</feature>
<accession>A0A0D0BB96</accession>
<protein>
    <submittedName>
        <fullName evidence="3">Uncharacterized protein</fullName>
    </submittedName>
</protein>
<gene>
    <name evidence="3" type="ORF">GYMLUDRAFT_50450</name>
</gene>
<feature type="compositionally biased region" description="Polar residues" evidence="2">
    <location>
        <begin position="251"/>
        <end position="266"/>
    </location>
</feature>
<organism evidence="3 4">
    <name type="scientific">Collybiopsis luxurians FD-317 M1</name>
    <dbReference type="NCBI Taxonomy" id="944289"/>
    <lineage>
        <taxon>Eukaryota</taxon>
        <taxon>Fungi</taxon>
        <taxon>Dikarya</taxon>
        <taxon>Basidiomycota</taxon>
        <taxon>Agaricomycotina</taxon>
        <taxon>Agaricomycetes</taxon>
        <taxon>Agaricomycetidae</taxon>
        <taxon>Agaricales</taxon>
        <taxon>Marasmiineae</taxon>
        <taxon>Omphalotaceae</taxon>
        <taxon>Collybiopsis</taxon>
        <taxon>Collybiopsis luxurians</taxon>
    </lineage>
</organism>
<dbReference type="Proteomes" id="UP000053593">
    <property type="component" value="Unassembled WGS sequence"/>
</dbReference>
<sequence length="583" mass="65059">MLELGRSSSDPQHFEVVVQISYNASGFKARSLSTTGDSWHQQCRKDLSAIKLPWPPENSLTCSVSGSKVQMAWNVHARDHIVDTFSLVFNPTDSTLKETREKLDVLDIYQIHMIKRWINSSGSQSLTLAGLLRSSKASRDYLETTGYQPNASSPACPSLLIQDIPVQAGPSKLSLDIGKPSLNPPPASSTSSFNPGTLPQRAPLPAFPRDILLPSTPVPPGSILPSVPAFPLSPETGSQTGNQHKDAASSRELTSNSPTLPHQLSNYPRMRKRTISSGTDAHSTAMVSPSIKRPKPQGDRSSQTYDDLQRKFIDVKAQLAQEKKARTTAETHLYRLQQQYVGSGLNASHLDLLQAVVAAQGDAETHKAKSDELQQELVSLKAELEANDLLVSRLRQEAELERKEAENLRFKLERLREENTSLIHNVNDYDHDRGFIRSNNRAVDETCTVDIHALRLQAERHRLQLDEYKSRLQRAESSQAEEGASRAQDLWLKRPALSGRRSELERVRAELERERGLRLELEGVVDDMKRECRTPYVVPALVDALGEISKLSTRVRSYAEDLEQTDFPPEARGEKARLRPRTG</sequence>
<feature type="compositionally biased region" description="Polar residues" evidence="2">
    <location>
        <begin position="188"/>
        <end position="197"/>
    </location>
</feature>
<evidence type="ECO:0000256" key="1">
    <source>
        <dbReference type="SAM" id="Coils"/>
    </source>
</evidence>
<reference evidence="3 4" key="1">
    <citation type="submission" date="2014-04" db="EMBL/GenBank/DDBJ databases">
        <title>Evolutionary Origins and Diversification of the Mycorrhizal Mutualists.</title>
        <authorList>
            <consortium name="DOE Joint Genome Institute"/>
            <consortium name="Mycorrhizal Genomics Consortium"/>
            <person name="Kohler A."/>
            <person name="Kuo A."/>
            <person name="Nagy L.G."/>
            <person name="Floudas D."/>
            <person name="Copeland A."/>
            <person name="Barry K.W."/>
            <person name="Cichocki N."/>
            <person name="Veneault-Fourrey C."/>
            <person name="LaButti K."/>
            <person name="Lindquist E.A."/>
            <person name="Lipzen A."/>
            <person name="Lundell T."/>
            <person name="Morin E."/>
            <person name="Murat C."/>
            <person name="Riley R."/>
            <person name="Ohm R."/>
            <person name="Sun H."/>
            <person name="Tunlid A."/>
            <person name="Henrissat B."/>
            <person name="Grigoriev I.V."/>
            <person name="Hibbett D.S."/>
            <person name="Martin F."/>
        </authorList>
    </citation>
    <scope>NUCLEOTIDE SEQUENCE [LARGE SCALE GENOMIC DNA]</scope>
    <source>
        <strain evidence="3 4">FD-317 M1</strain>
    </source>
</reference>
<dbReference type="HOGENOM" id="CLU_512932_0_0_1"/>
<evidence type="ECO:0000313" key="3">
    <source>
        <dbReference type="EMBL" id="KIK51631.1"/>
    </source>
</evidence>
<dbReference type="OrthoDB" id="3070390at2759"/>
<feature type="region of interest" description="Disordered" evidence="2">
    <location>
        <begin position="559"/>
        <end position="583"/>
    </location>
</feature>
<dbReference type="EMBL" id="KN834859">
    <property type="protein sequence ID" value="KIK51631.1"/>
    <property type="molecule type" value="Genomic_DNA"/>
</dbReference>
<keyword evidence="4" id="KW-1185">Reference proteome</keyword>